<reference evidence="1" key="1">
    <citation type="submission" date="2019-07" db="EMBL/GenBank/DDBJ databases">
        <authorList>
            <person name="Dittberner H."/>
        </authorList>
    </citation>
    <scope>NUCLEOTIDE SEQUENCE [LARGE SCALE GENOMIC DNA]</scope>
</reference>
<gene>
    <name evidence="1" type="ORF">ANE_LOCUS7364</name>
</gene>
<organism evidence="1 2">
    <name type="scientific">Arabis nemorensis</name>
    <dbReference type="NCBI Taxonomy" id="586526"/>
    <lineage>
        <taxon>Eukaryota</taxon>
        <taxon>Viridiplantae</taxon>
        <taxon>Streptophyta</taxon>
        <taxon>Embryophyta</taxon>
        <taxon>Tracheophyta</taxon>
        <taxon>Spermatophyta</taxon>
        <taxon>Magnoliopsida</taxon>
        <taxon>eudicotyledons</taxon>
        <taxon>Gunneridae</taxon>
        <taxon>Pentapetalae</taxon>
        <taxon>rosids</taxon>
        <taxon>malvids</taxon>
        <taxon>Brassicales</taxon>
        <taxon>Brassicaceae</taxon>
        <taxon>Arabideae</taxon>
        <taxon>Arabis</taxon>
    </lineage>
</organism>
<sequence length="69" mass="7537">MSRIILRSVIAQLTRGAMTRRHFSSPVGNLGKEAKDGGVIKLNISLRLLCSNPGGILRRYGESFVIPLT</sequence>
<dbReference type="Proteomes" id="UP000489600">
    <property type="component" value="Unassembled WGS sequence"/>
</dbReference>
<proteinExistence type="predicted"/>
<comment type="caution">
    <text evidence="1">The sequence shown here is derived from an EMBL/GenBank/DDBJ whole genome shotgun (WGS) entry which is preliminary data.</text>
</comment>
<protein>
    <submittedName>
        <fullName evidence="1">Uncharacterized protein</fullName>
    </submittedName>
</protein>
<dbReference type="AlphaFoldDB" id="A0A565B7P9"/>
<keyword evidence="2" id="KW-1185">Reference proteome</keyword>
<name>A0A565B7P9_9BRAS</name>
<evidence type="ECO:0000313" key="2">
    <source>
        <dbReference type="Proteomes" id="UP000489600"/>
    </source>
</evidence>
<accession>A0A565B7P9</accession>
<dbReference type="EMBL" id="CABITT030000003">
    <property type="protein sequence ID" value="VVA96919.1"/>
    <property type="molecule type" value="Genomic_DNA"/>
</dbReference>
<evidence type="ECO:0000313" key="1">
    <source>
        <dbReference type="EMBL" id="VVA96919.1"/>
    </source>
</evidence>